<evidence type="ECO:0000256" key="2">
    <source>
        <dbReference type="ARBA" id="ARBA00007780"/>
    </source>
</evidence>
<evidence type="ECO:0000313" key="7">
    <source>
        <dbReference type="WBParaSite" id="TMUE_3000014624.1"/>
    </source>
</evidence>
<dbReference type="InterPro" id="IPR023614">
    <property type="entry name" value="Porin_dom_sf"/>
</dbReference>
<protein>
    <submittedName>
        <fullName evidence="7">Uncharacterized protein</fullName>
    </submittedName>
</protein>
<comment type="subcellular location">
    <subcellularLocation>
        <location evidence="1">Mitochondrion outer membrane</location>
    </subcellularLocation>
</comment>
<dbReference type="PANTHER" id="PTHR11743">
    <property type="entry name" value="VOLTAGE-DEPENDENT ANION-SELECTIVE CHANNEL"/>
    <property type="match status" value="1"/>
</dbReference>
<name>A0A5S6R5T1_TRIMR</name>
<dbReference type="PANTHER" id="PTHR11743:SF70">
    <property type="entry name" value="GH26960P-RELATED"/>
    <property type="match status" value="1"/>
</dbReference>
<dbReference type="GO" id="GO:0008308">
    <property type="term" value="F:voltage-gated monoatomic anion channel activity"/>
    <property type="evidence" value="ECO:0007669"/>
    <property type="project" value="InterPro"/>
</dbReference>
<keyword evidence="5" id="KW-0626">Porin</keyword>
<comment type="similarity">
    <text evidence="2">Belongs to the eukaryotic mitochondrial porin family.</text>
</comment>
<evidence type="ECO:0000256" key="3">
    <source>
        <dbReference type="ARBA" id="ARBA00022452"/>
    </source>
</evidence>
<dbReference type="GO" id="GO:0015288">
    <property type="term" value="F:porin activity"/>
    <property type="evidence" value="ECO:0007669"/>
    <property type="project" value="UniProtKB-KW"/>
</dbReference>
<dbReference type="GO" id="GO:0046930">
    <property type="term" value="C:pore complex"/>
    <property type="evidence" value="ECO:0007669"/>
    <property type="project" value="UniProtKB-KW"/>
</dbReference>
<dbReference type="InterPro" id="IPR027246">
    <property type="entry name" value="Porin_Euk/Tom40"/>
</dbReference>
<keyword evidence="4" id="KW-1000">Mitochondrion outer membrane</keyword>
<reference evidence="7" key="1">
    <citation type="submission" date="2019-12" db="UniProtKB">
        <authorList>
            <consortium name="WormBaseParasite"/>
        </authorList>
    </citation>
    <scope>IDENTIFICATION</scope>
</reference>
<dbReference type="InterPro" id="IPR001925">
    <property type="entry name" value="Porin_Euk"/>
</dbReference>
<keyword evidence="4" id="KW-0496">Mitochondrion</keyword>
<organism evidence="6 7">
    <name type="scientific">Trichuris muris</name>
    <name type="common">Mouse whipworm</name>
    <dbReference type="NCBI Taxonomy" id="70415"/>
    <lineage>
        <taxon>Eukaryota</taxon>
        <taxon>Metazoa</taxon>
        <taxon>Ecdysozoa</taxon>
        <taxon>Nematoda</taxon>
        <taxon>Enoplea</taxon>
        <taxon>Dorylaimia</taxon>
        <taxon>Trichinellida</taxon>
        <taxon>Trichuridae</taxon>
        <taxon>Trichuris</taxon>
    </lineage>
</organism>
<keyword evidence="3" id="KW-1134">Transmembrane beta strand</keyword>
<dbReference type="CDD" id="cd07306">
    <property type="entry name" value="Porin3_VDAC"/>
    <property type="match status" value="1"/>
</dbReference>
<dbReference type="STRING" id="70415.A0A5S6R5T1"/>
<dbReference type="Pfam" id="PF01459">
    <property type="entry name" value="Porin_3"/>
    <property type="match status" value="1"/>
</dbReference>
<keyword evidence="5" id="KW-0813">Transport</keyword>
<evidence type="ECO:0000256" key="1">
    <source>
        <dbReference type="ARBA" id="ARBA00004294"/>
    </source>
</evidence>
<keyword evidence="3" id="KW-0472">Membrane</keyword>
<dbReference type="GO" id="GO:0005741">
    <property type="term" value="C:mitochondrial outer membrane"/>
    <property type="evidence" value="ECO:0007669"/>
    <property type="project" value="UniProtKB-SubCell"/>
</dbReference>
<dbReference type="AlphaFoldDB" id="A0A5S6R5T1"/>
<dbReference type="PRINTS" id="PR00185">
    <property type="entry name" value="EUKARYTPORIN"/>
</dbReference>
<dbReference type="WBParaSite" id="TMUE_3000014624.1">
    <property type="protein sequence ID" value="TMUE_3000014624.1"/>
    <property type="gene ID" value="WBGene00292427"/>
</dbReference>
<evidence type="ECO:0000256" key="4">
    <source>
        <dbReference type="ARBA" id="ARBA00022787"/>
    </source>
</evidence>
<evidence type="ECO:0000256" key="5">
    <source>
        <dbReference type="ARBA" id="ARBA00023114"/>
    </source>
</evidence>
<evidence type="ECO:0000313" key="6">
    <source>
        <dbReference type="Proteomes" id="UP000046395"/>
    </source>
</evidence>
<keyword evidence="6" id="KW-1185">Reference proteome</keyword>
<keyword evidence="5" id="KW-0406">Ion transport</keyword>
<dbReference type="Proteomes" id="UP000046395">
    <property type="component" value="Unassembled WGS sequence"/>
</dbReference>
<accession>A0A5S6R5T1</accession>
<sequence>MAPPFFHQLGRSTYDLFRSGFSVGKFYVSGHSKPRDGLVIDSKACHTFETQKLFGTLSALYVFRDYGITLKETWNTDNQLTGEVQFKDPYAKGVVLKAENTTSLLSRKRTFKATVEYCNDALALHAQLDGSAAPLLFRLGAVYGYENFLFGYEAGINVNNQSFTYNHIALGYHSGDLQLHSFVNNNSEFGGTAYQKVNKNLEIGTMLGWTVGEPGATFGVGARLHLDDGGVLQAKISSKSELGLSFRQKINYGCHMVFSLAADMKHFHTGSHSVGFGIEFSEPCCEQQPKTYVKTN</sequence>
<proteinExistence type="inferred from homology"/>
<dbReference type="Gene3D" id="2.40.160.10">
    <property type="entry name" value="Porin"/>
    <property type="match status" value="1"/>
</dbReference>
<keyword evidence="3" id="KW-0812">Transmembrane</keyword>